<gene>
    <name evidence="2" type="ORF">NECAME_17827</name>
</gene>
<keyword evidence="3" id="KW-1185">Reference proteome</keyword>
<dbReference type="GO" id="GO:0005886">
    <property type="term" value="C:plasma membrane"/>
    <property type="evidence" value="ECO:0007669"/>
    <property type="project" value="UniProtKB-SubCell"/>
</dbReference>
<protein>
    <recommendedName>
        <fullName evidence="1">Bestrophin homolog</fullName>
    </recommendedName>
</protein>
<dbReference type="InterPro" id="IPR021134">
    <property type="entry name" value="Bestrophin-like"/>
</dbReference>
<name>W2TKQ7_NECAM</name>
<keyword evidence="1" id="KW-0472">Membrane</keyword>
<reference evidence="3" key="1">
    <citation type="journal article" date="2014" name="Nat. Genet.">
        <title>Genome of the human hookworm Necator americanus.</title>
        <authorList>
            <person name="Tang Y.T."/>
            <person name="Gao X."/>
            <person name="Rosa B.A."/>
            <person name="Abubucker S."/>
            <person name="Hallsworth-Pepin K."/>
            <person name="Martin J."/>
            <person name="Tyagi R."/>
            <person name="Heizer E."/>
            <person name="Zhang X."/>
            <person name="Bhonagiri-Palsikar V."/>
            <person name="Minx P."/>
            <person name="Warren W.C."/>
            <person name="Wang Q."/>
            <person name="Zhan B."/>
            <person name="Hotez P.J."/>
            <person name="Sternberg P.W."/>
            <person name="Dougall A."/>
            <person name="Gaze S.T."/>
            <person name="Mulvenna J."/>
            <person name="Sotillo J."/>
            <person name="Ranganathan S."/>
            <person name="Rabelo E.M."/>
            <person name="Wilson R.K."/>
            <person name="Felgner P.L."/>
            <person name="Bethony J."/>
            <person name="Hawdon J.M."/>
            <person name="Gasser R.B."/>
            <person name="Loukas A."/>
            <person name="Mitreva M."/>
        </authorList>
    </citation>
    <scope>NUCLEOTIDE SEQUENCE [LARGE SCALE GENOMIC DNA]</scope>
</reference>
<dbReference type="AlphaFoldDB" id="W2TKQ7"/>
<dbReference type="Pfam" id="PF01062">
    <property type="entry name" value="Bestrophin"/>
    <property type="match status" value="1"/>
</dbReference>
<keyword evidence="1" id="KW-0407">Ion channel</keyword>
<dbReference type="GO" id="GO:0034707">
    <property type="term" value="C:chloride channel complex"/>
    <property type="evidence" value="ECO:0007669"/>
    <property type="project" value="UniProtKB-KW"/>
</dbReference>
<keyword evidence="1" id="KW-0813">Transport</keyword>
<dbReference type="GO" id="GO:0005254">
    <property type="term" value="F:chloride channel activity"/>
    <property type="evidence" value="ECO:0007669"/>
    <property type="project" value="UniProtKB-KW"/>
</dbReference>
<comment type="subcellular location">
    <subcellularLocation>
        <location evidence="1">Cell membrane</location>
        <topology evidence="1">Multi-pass membrane protein</topology>
    </subcellularLocation>
</comment>
<evidence type="ECO:0000313" key="2">
    <source>
        <dbReference type="EMBL" id="ETN81741.1"/>
    </source>
</evidence>
<dbReference type="EMBL" id="KI658626">
    <property type="protein sequence ID" value="ETN81741.1"/>
    <property type="molecule type" value="Genomic_DNA"/>
</dbReference>
<keyword evidence="1" id="KW-1003">Cell membrane</keyword>
<dbReference type="Proteomes" id="UP000053676">
    <property type="component" value="Unassembled WGS sequence"/>
</dbReference>
<keyword evidence="1" id="KW-0406">Ion transport</keyword>
<keyword evidence="1" id="KW-0869">Chloride channel</keyword>
<sequence length="154" mass="17474">MERFTMESYLEAFACFPIVVLHNQCSLSAETRIIRKTIARYAILSSVLAWRSISLRVLTRTFGAVGIRKKRTLSLIKTRRRMSTEVLDLNVAVNSHVPSFDANNSDNLPDSNVTLYAEIQIEAYLQNPSLSCRNSTELLILQLNALLISHGYQR</sequence>
<evidence type="ECO:0000313" key="3">
    <source>
        <dbReference type="Proteomes" id="UP000053676"/>
    </source>
</evidence>
<dbReference type="KEGG" id="nai:NECAME_17827"/>
<comment type="function">
    <text evidence="1">Forms chloride channels.</text>
</comment>
<proteinExistence type="inferred from homology"/>
<evidence type="ECO:0000256" key="1">
    <source>
        <dbReference type="RuleBase" id="RU363126"/>
    </source>
</evidence>
<keyword evidence="1" id="KW-0868">Chloride</keyword>
<accession>W2TKQ7</accession>
<organism evidence="2 3">
    <name type="scientific">Necator americanus</name>
    <name type="common">Human hookworm</name>
    <dbReference type="NCBI Taxonomy" id="51031"/>
    <lineage>
        <taxon>Eukaryota</taxon>
        <taxon>Metazoa</taxon>
        <taxon>Ecdysozoa</taxon>
        <taxon>Nematoda</taxon>
        <taxon>Chromadorea</taxon>
        <taxon>Rhabditida</taxon>
        <taxon>Rhabditina</taxon>
        <taxon>Rhabditomorpha</taxon>
        <taxon>Strongyloidea</taxon>
        <taxon>Ancylostomatidae</taxon>
        <taxon>Bunostominae</taxon>
        <taxon>Necator</taxon>
    </lineage>
</organism>
<comment type="similarity">
    <text evidence="1">Belongs to the anion channel-forming bestrophin (TC 1.A.46) family. Calcium-sensitive chloride channel subfamily.</text>
</comment>